<organism evidence="2">
    <name type="scientific">Ananas comosus var. bracteatus</name>
    <name type="common">red pineapple</name>
    <dbReference type="NCBI Taxonomy" id="296719"/>
    <lineage>
        <taxon>Eukaryota</taxon>
        <taxon>Viridiplantae</taxon>
        <taxon>Streptophyta</taxon>
        <taxon>Embryophyta</taxon>
        <taxon>Tracheophyta</taxon>
        <taxon>Spermatophyta</taxon>
        <taxon>Magnoliopsida</taxon>
        <taxon>Liliopsida</taxon>
        <taxon>Poales</taxon>
        <taxon>Bromeliaceae</taxon>
        <taxon>Bromelioideae</taxon>
        <taxon>Ananas</taxon>
    </lineage>
</organism>
<accession>A0A6V7PQ88</accession>
<dbReference type="AlphaFoldDB" id="A0A6V7PQ88"/>
<gene>
    <name evidence="2" type="ORF">CB5_LOCUS16233</name>
</gene>
<dbReference type="EMBL" id="LR862150">
    <property type="protein sequence ID" value="CAD1833022.1"/>
    <property type="molecule type" value="Genomic_DNA"/>
</dbReference>
<sequence>MIFRVQASCIISFPHNFSLLPLSELPISLSLSLSLSLSVPSSVSSLSPPPPAASPLFFLHCYASSAASSFTAATTAPRLTKFSTSLRSGSIHDLGGLVRDPTITTPPQQPIGRSRRGGSPCLNTVNHSLYQLKLHFQHGAYVTEIGPILQI</sequence>
<evidence type="ECO:0000313" key="2">
    <source>
        <dbReference type="EMBL" id="CAD1833022.1"/>
    </source>
</evidence>
<protein>
    <submittedName>
        <fullName evidence="2">Uncharacterized protein</fullName>
    </submittedName>
</protein>
<name>A0A6V7PQ88_ANACO</name>
<reference evidence="2" key="1">
    <citation type="submission" date="2020-07" db="EMBL/GenBank/DDBJ databases">
        <authorList>
            <person name="Lin J."/>
        </authorList>
    </citation>
    <scope>NUCLEOTIDE SEQUENCE</scope>
</reference>
<feature type="region of interest" description="Disordered" evidence="1">
    <location>
        <begin position="97"/>
        <end position="118"/>
    </location>
</feature>
<evidence type="ECO:0000256" key="1">
    <source>
        <dbReference type="SAM" id="MobiDB-lite"/>
    </source>
</evidence>
<proteinExistence type="predicted"/>